<dbReference type="Pfam" id="PF08240">
    <property type="entry name" value="ADH_N"/>
    <property type="match status" value="1"/>
</dbReference>
<dbReference type="InterPro" id="IPR036291">
    <property type="entry name" value="NAD(P)-bd_dom_sf"/>
</dbReference>
<dbReference type="Gene3D" id="3.90.180.10">
    <property type="entry name" value="Medium-chain alcohol dehydrogenases, catalytic domain"/>
    <property type="match status" value="1"/>
</dbReference>
<reference evidence="5" key="1">
    <citation type="journal article" date="2019" name="Int. J. Syst. Evol. Microbiol.">
        <title>The Global Catalogue of Microorganisms (GCM) 10K type strain sequencing project: providing services to taxonomists for standard genome sequencing and annotation.</title>
        <authorList>
            <consortium name="The Broad Institute Genomics Platform"/>
            <consortium name="The Broad Institute Genome Sequencing Center for Infectious Disease"/>
            <person name="Wu L."/>
            <person name="Ma J."/>
        </authorList>
    </citation>
    <scope>NUCLEOTIDE SEQUENCE [LARGE SCALE GENOMIC DNA]</scope>
    <source>
        <strain evidence="5">KCTC 52416</strain>
    </source>
</reference>
<comment type="caution">
    <text evidence="4">The sequence shown here is derived from an EMBL/GenBank/DDBJ whole genome shotgun (WGS) entry which is preliminary data.</text>
</comment>
<dbReference type="EMBL" id="JBHRTA010000009">
    <property type="protein sequence ID" value="MFC3196901.1"/>
    <property type="molecule type" value="Genomic_DNA"/>
</dbReference>
<evidence type="ECO:0000313" key="5">
    <source>
        <dbReference type="Proteomes" id="UP001595526"/>
    </source>
</evidence>
<dbReference type="SUPFAM" id="SSF50129">
    <property type="entry name" value="GroES-like"/>
    <property type="match status" value="1"/>
</dbReference>
<dbReference type="PANTHER" id="PTHR48106:SF8">
    <property type="entry name" value="OS02G0805600 PROTEIN"/>
    <property type="match status" value="1"/>
</dbReference>
<gene>
    <name evidence="4" type="ORF">ACFOET_04665</name>
</gene>
<dbReference type="PANTHER" id="PTHR48106">
    <property type="entry name" value="QUINONE OXIDOREDUCTASE PIG3-RELATED"/>
    <property type="match status" value="1"/>
</dbReference>
<dbReference type="Gene3D" id="3.40.50.720">
    <property type="entry name" value="NAD(P)-binding Rossmann-like Domain"/>
    <property type="match status" value="1"/>
</dbReference>
<dbReference type="Pfam" id="PF13602">
    <property type="entry name" value="ADH_zinc_N_2"/>
    <property type="match status" value="1"/>
</dbReference>
<accession>A0ABV7JJE2</accession>
<feature type="domain" description="Enoyl reductase (ER)" evidence="3">
    <location>
        <begin position="11"/>
        <end position="321"/>
    </location>
</feature>
<dbReference type="InterPro" id="IPR014189">
    <property type="entry name" value="Quinone_OxRdtase_PIG3"/>
</dbReference>
<dbReference type="RefSeq" id="WP_379020068.1">
    <property type="nucleotide sequence ID" value="NZ_JBHRTA010000009.1"/>
</dbReference>
<keyword evidence="1" id="KW-0521">NADP</keyword>
<organism evidence="4 5">
    <name type="scientific">Parapedobacter deserti</name>
    <dbReference type="NCBI Taxonomy" id="1912957"/>
    <lineage>
        <taxon>Bacteria</taxon>
        <taxon>Pseudomonadati</taxon>
        <taxon>Bacteroidota</taxon>
        <taxon>Sphingobacteriia</taxon>
        <taxon>Sphingobacteriales</taxon>
        <taxon>Sphingobacteriaceae</taxon>
        <taxon>Parapedobacter</taxon>
    </lineage>
</organism>
<proteinExistence type="predicted"/>
<dbReference type="PROSITE" id="PS01162">
    <property type="entry name" value="QOR_ZETA_CRYSTAL"/>
    <property type="match status" value="1"/>
</dbReference>
<dbReference type="InterPro" id="IPR013154">
    <property type="entry name" value="ADH-like_N"/>
</dbReference>
<dbReference type="Proteomes" id="UP001595526">
    <property type="component" value="Unassembled WGS sequence"/>
</dbReference>
<dbReference type="SUPFAM" id="SSF51735">
    <property type="entry name" value="NAD(P)-binding Rossmann-fold domains"/>
    <property type="match status" value="1"/>
</dbReference>
<evidence type="ECO:0000313" key="4">
    <source>
        <dbReference type="EMBL" id="MFC3196901.1"/>
    </source>
</evidence>
<name>A0ABV7JJE2_9SPHI</name>
<sequence length="325" mass="34607">MMRVIVIEAFGSVDGLVVRRRPIPEPSPGEVLIKVCAAGVNRPDIFQRKGHYPAPPGVVQDIPGLEVAGVVESCGTGVTRWVPGDKVCALVAGGGYAEFVTVDASHCLPIPQNLGFEEAACLPETVFTVWHNVFQRGLLQSGETLLVQGGSGGIGTTAIQLARLFGAQVYATAGSDEKCAFCEGLGAGICVNYKTQDFAEQLSGRRIDVILDSIGAPYVEKHLSLLADEGRLVFINAAGGKRATLDILTLMQRRLTLTGSTLRSRDAAFKSTLREAVEQAVWPLVSSGAFKPVIHHVFPLAEARSAHELMESGEFIGKLVLTSGR</sequence>
<keyword evidence="2" id="KW-0560">Oxidoreductase</keyword>
<keyword evidence="5" id="KW-1185">Reference proteome</keyword>
<dbReference type="InterPro" id="IPR011032">
    <property type="entry name" value="GroES-like_sf"/>
</dbReference>
<protein>
    <submittedName>
        <fullName evidence="4">NAD(P)H-quinone oxidoreductase</fullName>
    </submittedName>
</protein>
<evidence type="ECO:0000259" key="3">
    <source>
        <dbReference type="SMART" id="SM00829"/>
    </source>
</evidence>
<dbReference type="CDD" id="cd05276">
    <property type="entry name" value="p53_inducible_oxidoreductase"/>
    <property type="match status" value="1"/>
</dbReference>
<dbReference type="InterPro" id="IPR020843">
    <property type="entry name" value="ER"/>
</dbReference>
<evidence type="ECO:0000256" key="1">
    <source>
        <dbReference type="ARBA" id="ARBA00022857"/>
    </source>
</evidence>
<dbReference type="NCBIfam" id="TIGR02824">
    <property type="entry name" value="quinone_pig3"/>
    <property type="match status" value="1"/>
</dbReference>
<dbReference type="SMART" id="SM00829">
    <property type="entry name" value="PKS_ER"/>
    <property type="match status" value="1"/>
</dbReference>
<dbReference type="InterPro" id="IPR002364">
    <property type="entry name" value="Quin_OxRdtase/zeta-crystal_CS"/>
</dbReference>
<evidence type="ECO:0000256" key="2">
    <source>
        <dbReference type="ARBA" id="ARBA00023002"/>
    </source>
</evidence>